<sequence>MLEKSNSSSLIVIGEKTSGEQLTREQR</sequence>
<organism evidence="2 3">
    <name type="scientific">Blastopirellula marina DSM 3645</name>
    <dbReference type="NCBI Taxonomy" id="314230"/>
    <lineage>
        <taxon>Bacteria</taxon>
        <taxon>Pseudomonadati</taxon>
        <taxon>Planctomycetota</taxon>
        <taxon>Planctomycetia</taxon>
        <taxon>Pirellulales</taxon>
        <taxon>Pirellulaceae</taxon>
        <taxon>Blastopirellula</taxon>
    </lineage>
</organism>
<evidence type="ECO:0000313" key="3">
    <source>
        <dbReference type="Proteomes" id="UP000004358"/>
    </source>
</evidence>
<proteinExistence type="predicted"/>
<feature type="compositionally biased region" description="Polar residues" evidence="1">
    <location>
        <begin position="1"/>
        <end position="10"/>
    </location>
</feature>
<evidence type="ECO:0000313" key="2">
    <source>
        <dbReference type="EMBL" id="EAQ78494.1"/>
    </source>
</evidence>
<reference evidence="2 3" key="1">
    <citation type="submission" date="2006-02" db="EMBL/GenBank/DDBJ databases">
        <authorList>
            <person name="Amann R."/>
            <person name="Ferriera S."/>
            <person name="Johnson J."/>
            <person name="Kravitz S."/>
            <person name="Halpern A."/>
            <person name="Remington K."/>
            <person name="Beeson K."/>
            <person name="Tran B."/>
            <person name="Rogers Y.-H."/>
            <person name="Friedman R."/>
            <person name="Venter J.C."/>
        </authorList>
    </citation>
    <scope>NUCLEOTIDE SEQUENCE [LARGE SCALE GENOMIC DNA]</scope>
    <source>
        <strain evidence="2 3">DSM 3645</strain>
    </source>
</reference>
<dbReference type="Proteomes" id="UP000004358">
    <property type="component" value="Unassembled WGS sequence"/>
</dbReference>
<evidence type="ECO:0000256" key="1">
    <source>
        <dbReference type="SAM" id="MobiDB-lite"/>
    </source>
</evidence>
<name>A3ZY32_9BACT</name>
<protein>
    <submittedName>
        <fullName evidence="2">Uncharacterized protein</fullName>
    </submittedName>
</protein>
<dbReference type="AlphaFoldDB" id="A3ZY32"/>
<dbReference type="EMBL" id="AANZ01000020">
    <property type="protein sequence ID" value="EAQ78494.1"/>
    <property type="molecule type" value="Genomic_DNA"/>
</dbReference>
<gene>
    <name evidence="2" type="ORF">DSM3645_26464</name>
</gene>
<dbReference type="HOGENOM" id="CLU_3414547_0_0_0"/>
<accession>A3ZY32</accession>
<comment type="caution">
    <text evidence="2">The sequence shown here is derived from an EMBL/GenBank/DDBJ whole genome shotgun (WGS) entry which is preliminary data.</text>
</comment>
<feature type="region of interest" description="Disordered" evidence="1">
    <location>
        <begin position="1"/>
        <end position="27"/>
    </location>
</feature>